<accession>A0A838XER0</accession>
<gene>
    <name evidence="3" type="ORF">H1W00_11155</name>
</gene>
<proteinExistence type="inferred from homology"/>
<dbReference type="PANTHER" id="PTHR37313:SF1">
    <property type="entry name" value="UPF0749 PROTEIN RV1823"/>
    <property type="match status" value="1"/>
</dbReference>
<feature type="transmembrane region" description="Helical" evidence="2">
    <location>
        <begin position="44"/>
        <end position="62"/>
    </location>
</feature>
<organism evidence="3 4">
    <name type="scientific">Aeromicrobium phoceense</name>
    <dbReference type="NCBI Taxonomy" id="2754045"/>
    <lineage>
        <taxon>Bacteria</taxon>
        <taxon>Bacillati</taxon>
        <taxon>Actinomycetota</taxon>
        <taxon>Actinomycetes</taxon>
        <taxon>Propionibacteriales</taxon>
        <taxon>Nocardioidaceae</taxon>
        <taxon>Aeromicrobium</taxon>
    </lineage>
</organism>
<dbReference type="Proteomes" id="UP000550354">
    <property type="component" value="Unassembled WGS sequence"/>
</dbReference>
<dbReference type="GO" id="GO:0005886">
    <property type="term" value="C:plasma membrane"/>
    <property type="evidence" value="ECO:0007669"/>
    <property type="project" value="TreeGrafter"/>
</dbReference>
<evidence type="ECO:0000313" key="3">
    <source>
        <dbReference type="EMBL" id="MBA4609035.1"/>
    </source>
</evidence>
<comment type="similarity">
    <text evidence="1">Belongs to the UPF0749 family.</text>
</comment>
<dbReference type="PANTHER" id="PTHR37313">
    <property type="entry name" value="UPF0749 PROTEIN RV1825"/>
    <property type="match status" value="1"/>
</dbReference>
<keyword evidence="2" id="KW-0472">Membrane</keyword>
<dbReference type="AlphaFoldDB" id="A0A838XER0"/>
<reference evidence="3 4" key="1">
    <citation type="submission" date="2020-07" db="EMBL/GenBank/DDBJ databases">
        <title>Draft genome and description of Aeromicrobium phoceense strain Marseille-Q0843 isolated from healthy skin swab.</title>
        <authorList>
            <person name="Boxberger M."/>
            <person name="La Scola B."/>
        </authorList>
    </citation>
    <scope>NUCLEOTIDE SEQUENCE [LARGE SCALE GENOMIC DNA]</scope>
    <source>
        <strain evidence="3 4">Marseille-Q0843</strain>
    </source>
</reference>
<evidence type="ECO:0000256" key="2">
    <source>
        <dbReference type="SAM" id="Phobius"/>
    </source>
</evidence>
<dbReference type="RefSeq" id="WP_181755767.1">
    <property type="nucleotide sequence ID" value="NZ_DAMCVE010000001.1"/>
</dbReference>
<keyword evidence="2" id="KW-0812">Transmembrane</keyword>
<dbReference type="Pfam" id="PF05949">
    <property type="entry name" value="DUF881"/>
    <property type="match status" value="1"/>
</dbReference>
<dbReference type="Gene3D" id="3.30.70.1880">
    <property type="entry name" value="Protein of unknown function DUF881"/>
    <property type="match status" value="1"/>
</dbReference>
<keyword evidence="2" id="KW-1133">Transmembrane helix</keyword>
<evidence type="ECO:0000313" key="4">
    <source>
        <dbReference type="Proteomes" id="UP000550354"/>
    </source>
</evidence>
<evidence type="ECO:0000256" key="1">
    <source>
        <dbReference type="ARBA" id="ARBA00009108"/>
    </source>
</evidence>
<comment type="caution">
    <text evidence="3">The sequence shown here is derived from an EMBL/GenBank/DDBJ whole genome shotgun (WGS) entry which is preliminary data.</text>
</comment>
<keyword evidence="4" id="KW-1185">Reference proteome</keyword>
<dbReference type="InterPro" id="IPR010273">
    <property type="entry name" value="DUF881"/>
</dbReference>
<name>A0A838XER0_9ACTN</name>
<sequence>MSERTDEASSVREAESILDRLAATALDDDYYAAHDTAPGQVSKLLAGVAVAVFALMITVAAVQTRIDRPATEVERNALIENIRVREDLVASKQETVEGLQGEIADLQAESVVDGPGTEALRVAAGSTAVVGPGIELTVESSANEDRPGGELSDSDVQLIVNGLWLAGAEAVAVGGHRLTSTSAIRSAGEAITVNYRSVTEPVVIEAIGDQETLENQWEQGPSGRYLAARAEADGIRFAVRGSDDVELPAAPESRLRVSAEPLRRSAS</sequence>
<protein>
    <submittedName>
        <fullName evidence="3">DUF881 domain-containing protein</fullName>
    </submittedName>
</protein>
<dbReference type="EMBL" id="JACEOG010000001">
    <property type="protein sequence ID" value="MBA4609035.1"/>
    <property type="molecule type" value="Genomic_DNA"/>
</dbReference>